<sequence>MYGQPQTLNDDQIVESLRILIGVGLGDTHQSRHVRLFLLGLYNGRVWPFNLNLLRSIDGELQVACLELLKVDTFQPIQEIHQYIESGREVFRGFVEIEQALVKDRL</sequence>
<dbReference type="AlphaFoldDB" id="A0A0F9YH59"/>
<evidence type="ECO:0000259" key="1">
    <source>
        <dbReference type="Pfam" id="PF24720"/>
    </source>
</evidence>
<reference evidence="2" key="1">
    <citation type="journal article" date="2015" name="Nature">
        <title>Complex archaea that bridge the gap between prokaryotes and eukaryotes.</title>
        <authorList>
            <person name="Spang A."/>
            <person name="Saw J.H."/>
            <person name="Jorgensen S.L."/>
            <person name="Zaremba-Niedzwiedzka K."/>
            <person name="Martijn J."/>
            <person name="Lind A.E."/>
            <person name="van Eijk R."/>
            <person name="Schleper C."/>
            <person name="Guy L."/>
            <person name="Ettema T.J."/>
        </authorList>
    </citation>
    <scope>NUCLEOTIDE SEQUENCE</scope>
</reference>
<name>A0A0F9YH59_9ZZZZ</name>
<feature type="domain" description="DUF7673" evidence="1">
    <location>
        <begin position="15"/>
        <end position="95"/>
    </location>
</feature>
<evidence type="ECO:0000313" key="2">
    <source>
        <dbReference type="EMBL" id="KKO11627.1"/>
    </source>
</evidence>
<gene>
    <name evidence="2" type="ORF">LCGC14_0011210</name>
</gene>
<dbReference type="Pfam" id="PF24720">
    <property type="entry name" value="DUF7673"/>
    <property type="match status" value="1"/>
</dbReference>
<proteinExistence type="predicted"/>
<dbReference type="EMBL" id="LAZR01000002">
    <property type="protein sequence ID" value="KKO11627.1"/>
    <property type="molecule type" value="Genomic_DNA"/>
</dbReference>
<accession>A0A0F9YH59</accession>
<protein>
    <recommendedName>
        <fullName evidence="1">DUF7673 domain-containing protein</fullName>
    </recommendedName>
</protein>
<dbReference type="InterPro" id="IPR056090">
    <property type="entry name" value="DUF7673"/>
</dbReference>
<comment type="caution">
    <text evidence="2">The sequence shown here is derived from an EMBL/GenBank/DDBJ whole genome shotgun (WGS) entry which is preliminary data.</text>
</comment>
<organism evidence="2">
    <name type="scientific">marine sediment metagenome</name>
    <dbReference type="NCBI Taxonomy" id="412755"/>
    <lineage>
        <taxon>unclassified sequences</taxon>
        <taxon>metagenomes</taxon>
        <taxon>ecological metagenomes</taxon>
    </lineage>
</organism>